<evidence type="ECO:0000313" key="2">
    <source>
        <dbReference type="Proteomes" id="UP001204144"/>
    </source>
</evidence>
<protein>
    <submittedName>
        <fullName evidence="1">Uncharacterized protein</fullName>
    </submittedName>
</protein>
<organism evidence="1 2">
    <name type="scientific">Lacihabitans soyangensis</name>
    <dbReference type="NCBI Taxonomy" id="869394"/>
    <lineage>
        <taxon>Bacteria</taxon>
        <taxon>Pseudomonadati</taxon>
        <taxon>Bacteroidota</taxon>
        <taxon>Cytophagia</taxon>
        <taxon>Cytophagales</taxon>
        <taxon>Leadbetterellaceae</taxon>
        <taxon>Lacihabitans</taxon>
    </lineage>
</organism>
<name>A0AAE3KRN6_9BACT</name>
<evidence type="ECO:0000313" key="1">
    <source>
        <dbReference type="EMBL" id="MCP9761664.1"/>
    </source>
</evidence>
<keyword evidence="2" id="KW-1185">Reference proteome</keyword>
<gene>
    <name evidence="1" type="ORF">EGI31_01770</name>
</gene>
<dbReference type="AlphaFoldDB" id="A0AAE3KRN6"/>
<proteinExistence type="predicted"/>
<dbReference type="EMBL" id="RJUF01000002">
    <property type="protein sequence ID" value="MCP9761664.1"/>
    <property type="molecule type" value="Genomic_DNA"/>
</dbReference>
<reference evidence="1 2" key="1">
    <citation type="submission" date="2018-11" db="EMBL/GenBank/DDBJ databases">
        <title>Novel bacteria species description.</title>
        <authorList>
            <person name="Han J.-H."/>
        </authorList>
    </citation>
    <scope>NUCLEOTIDE SEQUENCE [LARGE SCALE GENOMIC DNA]</scope>
    <source>
        <strain evidence="1 2">KCTC23259</strain>
    </source>
</reference>
<comment type="caution">
    <text evidence="1">The sequence shown here is derived from an EMBL/GenBank/DDBJ whole genome shotgun (WGS) entry which is preliminary data.</text>
</comment>
<dbReference type="Proteomes" id="UP001204144">
    <property type="component" value="Unassembled WGS sequence"/>
</dbReference>
<sequence>MNTKMKAKLLFVILSFFFLNCEKSDVAALGVIQGKVTVGPLCGTVPAGLDPNRDNPCGLSDADLNAIYGDYKVVVSPTISSDKVTAKEKVLDKSGAFVFEIPTGEYRVQVLKKDGSAIVAASEKNILTKTINLSQNQVVEVSLYVEKTIK</sequence>
<accession>A0AAE3KRN6</accession>